<name>A0A9P4MYW8_9PLEO</name>
<evidence type="ECO:0000313" key="9">
    <source>
        <dbReference type="EMBL" id="KAF2204653.1"/>
    </source>
</evidence>
<evidence type="ECO:0000256" key="5">
    <source>
        <dbReference type="RuleBase" id="RU368122"/>
    </source>
</evidence>
<accession>A0A9P4MYW8</accession>
<feature type="domain" description="Auxiliary Activity family 9 catalytic" evidence="8">
    <location>
        <begin position="20"/>
        <end position="231"/>
    </location>
</feature>
<evidence type="ECO:0000256" key="1">
    <source>
        <dbReference type="ARBA" id="ARBA00001973"/>
    </source>
</evidence>
<keyword evidence="5" id="KW-0136">Cellulose degradation</keyword>
<dbReference type="OrthoDB" id="5985073at2759"/>
<protein>
    <recommendedName>
        <fullName evidence="5">AA9 family lytic polysaccharide monooxygenase</fullName>
        <ecNumber evidence="5">1.14.99.56</ecNumber>
    </recommendedName>
    <alternativeName>
        <fullName evidence="5">Endo-beta-1,4-glucanase</fullName>
    </alternativeName>
    <alternativeName>
        <fullName evidence="5">Glycosyl hydrolase 61 family protein</fullName>
    </alternativeName>
</protein>
<dbReference type="PANTHER" id="PTHR33353">
    <property type="entry name" value="PUTATIVE (AFU_ORTHOLOGUE AFUA_1G12560)-RELATED"/>
    <property type="match status" value="1"/>
</dbReference>
<comment type="function">
    <text evidence="5">Lytic polysaccharide monooxygenase (LMPO) that depolymerizes crystalline and amorphous polysaccharides via the oxidation of scissile alpha- or beta-(1-4)-glycosidic bonds, yielding C1 and/or C4 oxidation products. Catalysis by LPMOs requires the reduction of the active-site copper from Cu(II) to Cu(I) by a reducing agent and H(2)O(2) or O(2) as a cosubstrate.</text>
</comment>
<keyword evidence="3 5" id="KW-0964">Secreted</keyword>
<sequence>MKTQSVFLAALAAIPSAFAHTVFTNFLVDGVSQGDAVAMRMRMDAAKASFPLEDLTSNNLACNVDGEKGVSRVQSVKDGSTLSFEFRSWPDDPSKERLDKGHKGPCAVYLKKVDSAVNDPGHGDGWFKIWDDGYNAGDSQWCTDKVIANGGVMSVVLPKGLQGGYYLARPEILALHNAANNDPQFYTGCAQIFLQSTGSLAPESTVHIPGYVKASDKALSWNIYTADNSKYPIVGPAVAKLTSKSTTDAGVNLKVQSAQTEGQKPEDCILQNGNFCFKEVPSYSDEAGCWKANENCWSQNKACWASTAPTGGSGCKIWEAKCQGIEGACSARNFNGPPNKGKDLTPKASSIEVGLVMPTSGVDASGPKIETSNEEASVPAAPTSSPSKTTAEVMAPSSPVFSAAPAKDTTKETVQKPVATPSENGHNYDTPVPTRTKQGASITTAPAAPTSAPACREGYECVTVTTTVVTTKVQYVTQWVDMKRRGIHARRNRT</sequence>
<feature type="compositionally biased region" description="Low complexity" evidence="6">
    <location>
        <begin position="374"/>
        <end position="395"/>
    </location>
</feature>
<dbReference type="GO" id="GO:0005576">
    <property type="term" value="C:extracellular region"/>
    <property type="evidence" value="ECO:0007669"/>
    <property type="project" value="UniProtKB-SubCell"/>
</dbReference>
<evidence type="ECO:0000313" key="10">
    <source>
        <dbReference type="Proteomes" id="UP000799536"/>
    </source>
</evidence>
<dbReference type="EMBL" id="ML993871">
    <property type="protein sequence ID" value="KAF2204653.1"/>
    <property type="molecule type" value="Genomic_DNA"/>
</dbReference>
<comment type="cofactor">
    <cofactor evidence="1">
        <name>Cu(2+)</name>
        <dbReference type="ChEBI" id="CHEBI:29036"/>
    </cofactor>
</comment>
<dbReference type="Proteomes" id="UP000799536">
    <property type="component" value="Unassembled WGS sequence"/>
</dbReference>
<dbReference type="PANTHER" id="PTHR33353:SF32">
    <property type="entry name" value="ENDO-BETA-1,4-GLUCANASE D"/>
    <property type="match status" value="1"/>
</dbReference>
<dbReference type="GO" id="GO:0030245">
    <property type="term" value="P:cellulose catabolic process"/>
    <property type="evidence" value="ECO:0007669"/>
    <property type="project" value="UniProtKB-UniRule"/>
</dbReference>
<feature type="signal peptide" evidence="7">
    <location>
        <begin position="1"/>
        <end position="19"/>
    </location>
</feature>
<comment type="catalytic activity">
    <reaction evidence="5">
        <text>[(1-&gt;4)-beta-D-glucosyl]n+m + reduced acceptor + O2 = 4-dehydro-beta-D-glucosyl-[(1-&gt;4)-beta-D-glucosyl]n-1 + [(1-&gt;4)-beta-D-glucosyl]m + acceptor + H2O.</text>
        <dbReference type="EC" id="1.14.99.56"/>
    </reaction>
</comment>
<evidence type="ECO:0000256" key="4">
    <source>
        <dbReference type="ARBA" id="ARBA00023157"/>
    </source>
</evidence>
<dbReference type="Pfam" id="PF03443">
    <property type="entry name" value="AA9"/>
    <property type="match status" value="1"/>
</dbReference>
<dbReference type="CDD" id="cd21175">
    <property type="entry name" value="LPMO_AA9"/>
    <property type="match status" value="1"/>
</dbReference>
<keyword evidence="5" id="KW-0119">Carbohydrate metabolism</keyword>
<feature type="region of interest" description="Disordered" evidence="6">
    <location>
        <begin position="358"/>
        <end position="395"/>
    </location>
</feature>
<dbReference type="Gene3D" id="2.70.50.70">
    <property type="match status" value="1"/>
</dbReference>
<keyword evidence="7" id="KW-0732">Signal</keyword>
<comment type="caution">
    <text evidence="9">The sequence shown here is derived from an EMBL/GenBank/DDBJ whole genome shotgun (WGS) entry which is preliminary data.</text>
</comment>
<reference evidence="9" key="1">
    <citation type="journal article" date="2020" name="Stud. Mycol.">
        <title>101 Dothideomycetes genomes: a test case for predicting lifestyles and emergence of pathogens.</title>
        <authorList>
            <person name="Haridas S."/>
            <person name="Albert R."/>
            <person name="Binder M."/>
            <person name="Bloem J."/>
            <person name="Labutti K."/>
            <person name="Salamov A."/>
            <person name="Andreopoulos B."/>
            <person name="Baker S."/>
            <person name="Barry K."/>
            <person name="Bills G."/>
            <person name="Bluhm B."/>
            <person name="Cannon C."/>
            <person name="Castanera R."/>
            <person name="Culley D."/>
            <person name="Daum C."/>
            <person name="Ezra D."/>
            <person name="Gonzalez J."/>
            <person name="Henrissat B."/>
            <person name="Kuo A."/>
            <person name="Liang C."/>
            <person name="Lipzen A."/>
            <person name="Lutzoni F."/>
            <person name="Magnuson J."/>
            <person name="Mondo S."/>
            <person name="Nolan M."/>
            <person name="Ohm R."/>
            <person name="Pangilinan J."/>
            <person name="Park H.-J."/>
            <person name="Ramirez L."/>
            <person name="Alfaro M."/>
            <person name="Sun H."/>
            <person name="Tritt A."/>
            <person name="Yoshinaga Y."/>
            <person name="Zwiers L.-H."/>
            <person name="Turgeon B."/>
            <person name="Goodwin S."/>
            <person name="Spatafora J."/>
            <person name="Crous P."/>
            <person name="Grigoriev I."/>
        </authorList>
    </citation>
    <scope>NUCLEOTIDE SEQUENCE</scope>
    <source>
        <strain evidence="9">ATCC 74209</strain>
    </source>
</reference>
<feature type="compositionally biased region" description="Polar residues" evidence="6">
    <location>
        <begin position="421"/>
        <end position="437"/>
    </location>
</feature>
<keyword evidence="10" id="KW-1185">Reference proteome</keyword>
<comment type="domain">
    <text evidence="5">Has a modular structure: an endo-beta-1,4-glucanase catalytic module at the N-terminus, a linker rich in serines and threonines, and a C-terminal carbohydrate-binding module (CBM).</text>
</comment>
<organism evidence="9 10">
    <name type="scientific">Delitschia confertaspora ATCC 74209</name>
    <dbReference type="NCBI Taxonomy" id="1513339"/>
    <lineage>
        <taxon>Eukaryota</taxon>
        <taxon>Fungi</taxon>
        <taxon>Dikarya</taxon>
        <taxon>Ascomycota</taxon>
        <taxon>Pezizomycotina</taxon>
        <taxon>Dothideomycetes</taxon>
        <taxon>Pleosporomycetidae</taxon>
        <taxon>Pleosporales</taxon>
        <taxon>Delitschiaceae</taxon>
        <taxon>Delitschia</taxon>
    </lineage>
</organism>
<evidence type="ECO:0000259" key="8">
    <source>
        <dbReference type="Pfam" id="PF03443"/>
    </source>
</evidence>
<evidence type="ECO:0000256" key="3">
    <source>
        <dbReference type="ARBA" id="ARBA00022525"/>
    </source>
</evidence>
<feature type="region of interest" description="Disordered" evidence="6">
    <location>
        <begin position="418"/>
        <end position="437"/>
    </location>
</feature>
<evidence type="ECO:0000256" key="6">
    <source>
        <dbReference type="SAM" id="MobiDB-lite"/>
    </source>
</evidence>
<dbReference type="EC" id="1.14.99.56" evidence="5"/>
<keyword evidence="5" id="KW-0624">Polysaccharide degradation</keyword>
<dbReference type="InterPro" id="IPR049892">
    <property type="entry name" value="AA9"/>
</dbReference>
<dbReference type="InterPro" id="IPR005103">
    <property type="entry name" value="AA9_LPMO"/>
</dbReference>
<evidence type="ECO:0000256" key="7">
    <source>
        <dbReference type="SAM" id="SignalP"/>
    </source>
</evidence>
<feature type="chain" id="PRO_5040245395" description="AA9 family lytic polysaccharide monooxygenase" evidence="7">
    <location>
        <begin position="20"/>
        <end position="494"/>
    </location>
</feature>
<gene>
    <name evidence="9" type="ORF">GQ43DRAFT_135457</name>
</gene>
<proteinExistence type="predicted"/>
<dbReference type="GO" id="GO:0030248">
    <property type="term" value="F:cellulose binding"/>
    <property type="evidence" value="ECO:0007669"/>
    <property type="project" value="UniProtKB-UniRule"/>
</dbReference>
<comment type="subcellular location">
    <subcellularLocation>
        <location evidence="2 5">Secreted</location>
    </subcellularLocation>
</comment>
<dbReference type="AlphaFoldDB" id="A0A9P4MYW8"/>
<dbReference type="GO" id="GO:0008810">
    <property type="term" value="F:cellulase activity"/>
    <property type="evidence" value="ECO:0007669"/>
    <property type="project" value="UniProtKB-UniRule"/>
</dbReference>
<keyword evidence="4 5" id="KW-1015">Disulfide bond</keyword>
<evidence type="ECO:0000256" key="2">
    <source>
        <dbReference type="ARBA" id="ARBA00004613"/>
    </source>
</evidence>